<dbReference type="PATRIC" id="fig|1088869.3.peg.816"/>
<keyword evidence="4" id="KW-0812">Transmembrane</keyword>
<keyword evidence="4" id="KW-0472">Membrane</keyword>
<feature type="region of interest" description="Disordered" evidence="3">
    <location>
        <begin position="1"/>
        <end position="25"/>
    </location>
</feature>
<dbReference type="GO" id="GO:0008643">
    <property type="term" value="P:carbohydrate transport"/>
    <property type="evidence" value="ECO:0007669"/>
    <property type="project" value="InterPro"/>
</dbReference>
<dbReference type="InterPro" id="IPR038673">
    <property type="entry name" value="OprB_sf"/>
</dbReference>
<evidence type="ECO:0000256" key="1">
    <source>
        <dbReference type="ARBA" id="ARBA00008769"/>
    </source>
</evidence>
<comment type="similarity">
    <text evidence="1 2">Belongs to the OprB family.</text>
</comment>
<dbReference type="PANTHER" id="PTHR37944">
    <property type="entry name" value="PORIN B"/>
    <property type="match status" value="1"/>
</dbReference>
<dbReference type="AlphaFoldDB" id="G6XH45"/>
<evidence type="ECO:0000256" key="2">
    <source>
        <dbReference type="RuleBase" id="RU363072"/>
    </source>
</evidence>
<comment type="caution">
    <text evidence="4">The sequence shown here is derived from an EMBL/GenBank/DDBJ whole genome shotgun (WGS) entry which is preliminary data.</text>
</comment>
<proteinExistence type="inferred from homology"/>
<evidence type="ECO:0000313" key="4">
    <source>
        <dbReference type="EMBL" id="EHH69503.1"/>
    </source>
</evidence>
<protein>
    <submittedName>
        <fullName evidence="4">Putative porin B outer transmembrane protein</fullName>
    </submittedName>
</protein>
<sequence length="473" mass="52314">MPSGSEKVLPMGQKNSLPQPAKKPPAAGDYLASVFDTESISFLLNKNDDALRKSDLVAGYYVPQEAFGHLVPQLSPVRNWLQKYGYSFEFSYKGEAMADVGGGESHGMSYAHELTWNNRLDLGKLLGFDGWILHAVMMERAGRQVSYDHVGDHHILLSEVYSLSGHMAAHLADIYLEKSFLHNRININIGRITLTHTYGTSVLLCTFMVQCSAPVAMKGMQGWSVYPKATWGGTVRFKPARDLVLRTGAYRVTALTDNPSGWSWGSEKSTGVMLPIELTWEPFFGPKRLPGHYKLGFGHDTSPYADLIGTIPTAYRNIVTAGSKRARDTFYIEADQMVYRKGGRHQMAGGYILAGYIHNTPSVSAFSDEVYVGASLLGIIPRRPFDRFGVMYSYYQMSPALTYGQRLRQMAGMSMGAFVNGPQTHSAILEAYYGIPVRPGVVVQSEFEYMMRPGETSVIPNATLIGLKVLGNL</sequence>
<dbReference type="Proteomes" id="UP000004949">
    <property type="component" value="Unassembled WGS sequence"/>
</dbReference>
<dbReference type="eggNOG" id="COG3659">
    <property type="taxonomic scope" value="Bacteria"/>
</dbReference>
<accession>G6XH45</accession>
<dbReference type="InterPro" id="IPR007049">
    <property type="entry name" value="Carb-sel_porin_OprB"/>
</dbReference>
<name>G6XH45_9PROT</name>
<gene>
    <name evidence="4" type="ORF">GMO_08100</name>
</gene>
<evidence type="ECO:0000313" key="5">
    <source>
        <dbReference type="Proteomes" id="UP000004949"/>
    </source>
</evidence>
<evidence type="ECO:0000256" key="3">
    <source>
        <dbReference type="SAM" id="MobiDB-lite"/>
    </source>
</evidence>
<dbReference type="PANTHER" id="PTHR37944:SF1">
    <property type="entry name" value="PORIN B"/>
    <property type="match status" value="1"/>
</dbReference>
<dbReference type="Gene3D" id="2.40.160.180">
    <property type="entry name" value="Carbohydrate-selective porin OprB"/>
    <property type="match status" value="1"/>
</dbReference>
<dbReference type="InterPro" id="IPR052932">
    <property type="entry name" value="OprB_Porin"/>
</dbReference>
<dbReference type="GO" id="GO:0015288">
    <property type="term" value="F:porin activity"/>
    <property type="evidence" value="ECO:0007669"/>
    <property type="project" value="InterPro"/>
</dbReference>
<reference evidence="4 5" key="1">
    <citation type="submission" date="2011-10" db="EMBL/GenBank/DDBJ databases">
        <title>Genome sequence of Gluconobacter morbifer G707, isolated from Drosophila gut.</title>
        <authorList>
            <person name="Lee W.-J."/>
            <person name="Kim E.-K."/>
        </authorList>
    </citation>
    <scope>NUCLEOTIDE SEQUENCE [LARGE SCALE GENOMIC DNA]</scope>
    <source>
        <strain evidence="4 5">G707</strain>
    </source>
</reference>
<keyword evidence="5" id="KW-1185">Reference proteome</keyword>
<dbReference type="STRING" id="1088869.GMO_08100"/>
<dbReference type="GO" id="GO:0016020">
    <property type="term" value="C:membrane"/>
    <property type="evidence" value="ECO:0007669"/>
    <property type="project" value="InterPro"/>
</dbReference>
<organism evidence="4 5">
    <name type="scientific">Gluconobacter morbifer G707</name>
    <dbReference type="NCBI Taxonomy" id="1088869"/>
    <lineage>
        <taxon>Bacteria</taxon>
        <taxon>Pseudomonadati</taxon>
        <taxon>Pseudomonadota</taxon>
        <taxon>Alphaproteobacteria</taxon>
        <taxon>Acetobacterales</taxon>
        <taxon>Acetobacteraceae</taxon>
        <taxon>Gluconobacter</taxon>
    </lineage>
</organism>
<dbReference type="Pfam" id="PF04966">
    <property type="entry name" value="OprB"/>
    <property type="match status" value="1"/>
</dbReference>
<dbReference type="EMBL" id="AGQV01000001">
    <property type="protein sequence ID" value="EHH69503.1"/>
    <property type="molecule type" value="Genomic_DNA"/>
</dbReference>